<keyword evidence="3 7" id="KW-0134">Cell wall</keyword>
<evidence type="ECO:0000256" key="8">
    <source>
        <dbReference type="SAM" id="MobiDB-lite"/>
    </source>
</evidence>
<dbReference type="SMR" id="D8PLD0"/>
<comment type="similarity">
    <text evidence="2 7">Belongs to the fungal hydrophobin family.</text>
</comment>
<evidence type="ECO:0000256" key="3">
    <source>
        <dbReference type="ARBA" id="ARBA00022512"/>
    </source>
</evidence>
<dbReference type="RefSeq" id="XP_003038271.1">
    <property type="nucleotide sequence ID" value="XM_003038225.2"/>
</dbReference>
<evidence type="ECO:0000256" key="2">
    <source>
        <dbReference type="ARBA" id="ARBA00010446"/>
    </source>
</evidence>
<dbReference type="InParanoid" id="D8PLD0"/>
<gene>
    <name evidence="9" type="primary">SC6</name>
    <name evidence="9" type="ORF">SCHCODRAFT_13059</name>
</gene>
<keyword evidence="10" id="KW-1185">Reference proteome</keyword>
<evidence type="ECO:0000313" key="10">
    <source>
        <dbReference type="Proteomes" id="UP000007431"/>
    </source>
</evidence>
<evidence type="ECO:0000256" key="6">
    <source>
        <dbReference type="ARBA" id="ARBA00023157"/>
    </source>
</evidence>
<feature type="region of interest" description="Disordered" evidence="8">
    <location>
        <begin position="70"/>
        <end position="104"/>
    </location>
</feature>
<feature type="chain" id="PRO_5013986549" description="Hydrophobin" evidence="7">
    <location>
        <begin position="18"/>
        <end position="185"/>
    </location>
</feature>
<dbReference type="VEuPathDB" id="FungiDB:SCHCODRAFT_02624306"/>
<dbReference type="AlphaFoldDB" id="D8PLD0"/>
<dbReference type="CDD" id="cd23507">
    <property type="entry name" value="hydrophobin_I"/>
    <property type="match status" value="1"/>
</dbReference>
<name>D8PLD0_SCHCM</name>
<feature type="signal peptide" evidence="7">
    <location>
        <begin position="1"/>
        <end position="17"/>
    </location>
</feature>
<keyword evidence="4 7" id="KW-0964">Secreted</keyword>
<dbReference type="HOGENOM" id="CLU_1462138_0_0_1"/>
<evidence type="ECO:0000256" key="7">
    <source>
        <dbReference type="RuleBase" id="RU365009"/>
    </source>
</evidence>
<dbReference type="GO" id="GO:0005199">
    <property type="term" value="F:structural constituent of cell wall"/>
    <property type="evidence" value="ECO:0007669"/>
    <property type="project" value="InterPro"/>
</dbReference>
<dbReference type="GeneID" id="9588771"/>
<dbReference type="Pfam" id="PF01185">
    <property type="entry name" value="Hydrophobin"/>
    <property type="match status" value="1"/>
</dbReference>
<dbReference type="OrthoDB" id="4225815at2759"/>
<comment type="subcellular location">
    <subcellularLocation>
        <location evidence="1 7">Secreted</location>
        <location evidence="1 7">Cell wall</location>
    </subcellularLocation>
</comment>
<organism evidence="10">
    <name type="scientific">Schizophyllum commune (strain H4-8 / FGSC 9210)</name>
    <name type="common">Split gill fungus</name>
    <dbReference type="NCBI Taxonomy" id="578458"/>
    <lineage>
        <taxon>Eukaryota</taxon>
        <taxon>Fungi</taxon>
        <taxon>Dikarya</taxon>
        <taxon>Basidiomycota</taxon>
        <taxon>Agaricomycotina</taxon>
        <taxon>Agaricomycetes</taxon>
        <taxon>Agaricomycetidae</taxon>
        <taxon>Agaricales</taxon>
        <taxon>Schizophyllaceae</taxon>
        <taxon>Schizophyllum</taxon>
    </lineage>
</organism>
<feature type="compositionally biased region" description="Low complexity" evidence="8">
    <location>
        <begin position="75"/>
        <end position="93"/>
    </location>
</feature>
<dbReference type="OMA" id="GECNANA"/>
<evidence type="ECO:0000313" key="9">
    <source>
        <dbReference type="EMBL" id="EFJ03369.1"/>
    </source>
</evidence>
<reference evidence="9 10" key="1">
    <citation type="journal article" date="2010" name="Nat. Biotechnol.">
        <title>Genome sequence of the model mushroom Schizophyllum commune.</title>
        <authorList>
            <person name="Ohm R.A."/>
            <person name="de Jong J.F."/>
            <person name="Lugones L.G."/>
            <person name="Aerts A."/>
            <person name="Kothe E."/>
            <person name="Stajich J.E."/>
            <person name="de Vries R.P."/>
            <person name="Record E."/>
            <person name="Levasseur A."/>
            <person name="Baker S.E."/>
            <person name="Bartholomew K.A."/>
            <person name="Coutinho P.M."/>
            <person name="Erdmann S."/>
            <person name="Fowler T.J."/>
            <person name="Gathman A.C."/>
            <person name="Lombard V."/>
            <person name="Henrissat B."/>
            <person name="Knabe N."/>
            <person name="Kuees U."/>
            <person name="Lilly W.W."/>
            <person name="Lindquist E."/>
            <person name="Lucas S."/>
            <person name="Magnuson J.K."/>
            <person name="Piumi F."/>
            <person name="Raudaskoski M."/>
            <person name="Salamov A."/>
            <person name="Schmutz J."/>
            <person name="Schwarze F.W.M.R."/>
            <person name="vanKuyk P.A."/>
            <person name="Horton J.S."/>
            <person name="Grigoriev I.V."/>
            <person name="Woesten H.A.B."/>
        </authorList>
    </citation>
    <scope>NUCLEOTIDE SEQUENCE [LARGE SCALE GENOMIC DNA]</scope>
    <source>
        <strain evidence="10">H4-8 / FGSC 9210</strain>
    </source>
</reference>
<protein>
    <recommendedName>
        <fullName evidence="7">Hydrophobin</fullName>
    </recommendedName>
</protein>
<dbReference type="EMBL" id="GL377302">
    <property type="protein sequence ID" value="EFJ03369.1"/>
    <property type="molecule type" value="Genomic_DNA"/>
</dbReference>
<feature type="compositionally biased region" description="Polar residues" evidence="8">
    <location>
        <begin position="94"/>
        <end position="104"/>
    </location>
</feature>
<evidence type="ECO:0000256" key="5">
    <source>
        <dbReference type="ARBA" id="ARBA00022729"/>
    </source>
</evidence>
<keyword evidence="5 7" id="KW-0732">Signal</keyword>
<sequence length="185" mass="18417">MVSRVLALISVAMLVGARPYVQNVGDVDLNDVDATVGTGVVDTGMSGDLLAGLLANGLLADLLSEDADGHIPEVTGSSTEEATSSSTWSGASSKPTDSAPTQCNSGTLQCCESTTEAKDIDRVLLSTLLGVDVGSITGLIGKNCSPVSVVGVGAGSTCSTQTVCCDGDSFDGLINLGCKSGNVAV</sequence>
<dbReference type="GO" id="GO:0009277">
    <property type="term" value="C:fungal-type cell wall"/>
    <property type="evidence" value="ECO:0007669"/>
    <property type="project" value="InterPro"/>
</dbReference>
<keyword evidence="6 7" id="KW-1015">Disulfide bond</keyword>
<dbReference type="SMART" id="SM00075">
    <property type="entry name" value="HYDRO"/>
    <property type="match status" value="1"/>
</dbReference>
<accession>D8PLD0</accession>
<dbReference type="InterPro" id="IPR019778">
    <property type="entry name" value="Class_I_Hydrophobin_CS"/>
</dbReference>
<proteinExistence type="inferred from homology"/>
<evidence type="ECO:0000256" key="4">
    <source>
        <dbReference type="ARBA" id="ARBA00022525"/>
    </source>
</evidence>
<dbReference type="InterPro" id="IPR001338">
    <property type="entry name" value="Class_I_Hydrophobin"/>
</dbReference>
<dbReference type="Proteomes" id="UP000007431">
    <property type="component" value="Unassembled WGS sequence"/>
</dbReference>
<dbReference type="KEGG" id="scm:SCHCO_02624306"/>
<dbReference type="PROSITE" id="PS00956">
    <property type="entry name" value="HYDROPHOBIN"/>
    <property type="match status" value="1"/>
</dbReference>
<evidence type="ECO:0000256" key="1">
    <source>
        <dbReference type="ARBA" id="ARBA00004191"/>
    </source>
</evidence>